<dbReference type="AlphaFoldDB" id="A0A315ZCI7"/>
<protein>
    <submittedName>
        <fullName evidence="1">Uncharacterized protein</fullName>
    </submittedName>
</protein>
<proteinExistence type="predicted"/>
<sequence>MLRIFTIALLFTFLLFSSFEGLAQQKFKIPKRVVYKSEEDYHKYQDEILACIDWLDRTPIGLFKSKRKATIKFMMTWVEGAPHIKAPISHEALQYIDENPELMFAYISGRVRYEITEQDYEGGHIEGLRSILLWYTLAISINRDEDIQKLSKKLPKRSEVEL</sequence>
<evidence type="ECO:0000313" key="2">
    <source>
        <dbReference type="Proteomes" id="UP000245535"/>
    </source>
</evidence>
<dbReference type="OrthoDB" id="793442at2"/>
<gene>
    <name evidence="1" type="ORF">BC781_102375</name>
</gene>
<dbReference type="EMBL" id="QGDO01000002">
    <property type="protein sequence ID" value="PWJ42829.1"/>
    <property type="molecule type" value="Genomic_DNA"/>
</dbReference>
<dbReference type="Proteomes" id="UP000245535">
    <property type="component" value="Unassembled WGS sequence"/>
</dbReference>
<name>A0A315ZCI7_SEDFL</name>
<dbReference type="RefSeq" id="WP_109616952.1">
    <property type="nucleotide sequence ID" value="NZ_QGDO01000002.1"/>
</dbReference>
<reference evidence="1 2" key="1">
    <citation type="submission" date="2018-03" db="EMBL/GenBank/DDBJ databases">
        <title>Genomic Encyclopedia of Archaeal and Bacterial Type Strains, Phase II (KMG-II): from individual species to whole genera.</title>
        <authorList>
            <person name="Goeker M."/>
        </authorList>
    </citation>
    <scope>NUCLEOTIDE SEQUENCE [LARGE SCALE GENOMIC DNA]</scope>
    <source>
        <strain evidence="1 2">DSM 28229</strain>
    </source>
</reference>
<keyword evidence="2" id="KW-1185">Reference proteome</keyword>
<accession>A0A315ZCI7</accession>
<organism evidence="1 2">
    <name type="scientific">Sediminitomix flava</name>
    <dbReference type="NCBI Taxonomy" id="379075"/>
    <lineage>
        <taxon>Bacteria</taxon>
        <taxon>Pseudomonadati</taxon>
        <taxon>Bacteroidota</taxon>
        <taxon>Cytophagia</taxon>
        <taxon>Cytophagales</taxon>
        <taxon>Flammeovirgaceae</taxon>
        <taxon>Sediminitomix</taxon>
    </lineage>
</organism>
<evidence type="ECO:0000313" key="1">
    <source>
        <dbReference type="EMBL" id="PWJ42829.1"/>
    </source>
</evidence>
<comment type="caution">
    <text evidence="1">The sequence shown here is derived from an EMBL/GenBank/DDBJ whole genome shotgun (WGS) entry which is preliminary data.</text>
</comment>